<evidence type="ECO:0000313" key="2">
    <source>
        <dbReference type="EMBL" id="GFH48688.1"/>
    </source>
</evidence>
<feature type="region of interest" description="Disordered" evidence="1">
    <location>
        <begin position="1"/>
        <end position="103"/>
    </location>
</feature>
<feature type="compositionally biased region" description="Basic and acidic residues" evidence="1">
    <location>
        <begin position="66"/>
        <end position="78"/>
    </location>
</feature>
<dbReference type="AlphaFoldDB" id="A0AAD3CN07"/>
<gene>
    <name evidence="2" type="ORF">CTEN210_05164</name>
</gene>
<feature type="compositionally biased region" description="Acidic residues" evidence="1">
    <location>
        <begin position="424"/>
        <end position="450"/>
    </location>
</feature>
<feature type="compositionally biased region" description="Polar residues" evidence="1">
    <location>
        <begin position="25"/>
        <end position="47"/>
    </location>
</feature>
<organism evidence="2 3">
    <name type="scientific">Chaetoceros tenuissimus</name>
    <dbReference type="NCBI Taxonomy" id="426638"/>
    <lineage>
        <taxon>Eukaryota</taxon>
        <taxon>Sar</taxon>
        <taxon>Stramenopiles</taxon>
        <taxon>Ochrophyta</taxon>
        <taxon>Bacillariophyta</taxon>
        <taxon>Coscinodiscophyceae</taxon>
        <taxon>Chaetocerotophycidae</taxon>
        <taxon>Chaetocerotales</taxon>
        <taxon>Chaetocerotaceae</taxon>
        <taxon>Chaetoceros</taxon>
    </lineage>
</organism>
<sequence>MSNSNNSNNTNSDSNASEPELPTDTVENNESDGNLQNATEEAANDNGNGRESRGYGSSDSEEIDDFNGRDPDNSEDQHQGYGSSDSEEIGDVNGREPDNAEDQHQHVVPVENQVGAVARGVQIVYNRVGRPRFDVAHNFFYPLNREPDALANHQRELDNNFNAQLLQLLQFWWLTHEYVPEDPPLVPQVPDFFEFRLSTILRTIQFMLNFFNGHWYRFSINGGNIAGHLPVYSVDCNTRNARLDPNMFPLITSFQFQDALGGFFSRACNTEMRGENGGNNNINFQMFWPFHINETGMNFRVVAHATRFVEQEGLTLLEALLFFYLRSSAIHLEAEDIAAVFGYYPQDSIMEIMNNMDEFINLHGRNVYNELQISNFFGGYIRHLFRAFFLPTVPRLNRNAINNGVPHPFFDAANNFGLEREERNEEVEGENIDEDIDEDFEENEEEEEGEQIVAREELNEEVEGENIDQEIDEDDEEDAQQEMRMALFQDGAKKRPRNV</sequence>
<keyword evidence="3" id="KW-1185">Reference proteome</keyword>
<accession>A0AAD3CN07</accession>
<feature type="compositionally biased region" description="Basic and acidic residues" evidence="1">
    <location>
        <begin position="93"/>
        <end position="103"/>
    </location>
</feature>
<protein>
    <submittedName>
        <fullName evidence="2">Uncharacterized protein</fullName>
    </submittedName>
</protein>
<dbReference type="EMBL" id="BLLK01000029">
    <property type="protein sequence ID" value="GFH48688.1"/>
    <property type="molecule type" value="Genomic_DNA"/>
</dbReference>
<dbReference type="Proteomes" id="UP001054902">
    <property type="component" value="Unassembled WGS sequence"/>
</dbReference>
<comment type="caution">
    <text evidence="2">The sequence shown here is derived from an EMBL/GenBank/DDBJ whole genome shotgun (WGS) entry which is preliminary data.</text>
</comment>
<name>A0AAD3CN07_9STRA</name>
<feature type="region of interest" description="Disordered" evidence="1">
    <location>
        <begin position="421"/>
        <end position="499"/>
    </location>
</feature>
<feature type="compositionally biased region" description="Acidic residues" evidence="1">
    <location>
        <begin position="458"/>
        <end position="480"/>
    </location>
</feature>
<evidence type="ECO:0000313" key="3">
    <source>
        <dbReference type="Proteomes" id="UP001054902"/>
    </source>
</evidence>
<feature type="compositionally biased region" description="Low complexity" evidence="1">
    <location>
        <begin position="1"/>
        <end position="17"/>
    </location>
</feature>
<proteinExistence type="predicted"/>
<evidence type="ECO:0000256" key="1">
    <source>
        <dbReference type="SAM" id="MobiDB-lite"/>
    </source>
</evidence>
<reference evidence="2 3" key="1">
    <citation type="journal article" date="2021" name="Sci. Rep.">
        <title>The genome of the diatom Chaetoceros tenuissimus carries an ancient integrated fragment of an extant virus.</title>
        <authorList>
            <person name="Hongo Y."/>
            <person name="Kimura K."/>
            <person name="Takaki Y."/>
            <person name="Yoshida Y."/>
            <person name="Baba S."/>
            <person name="Kobayashi G."/>
            <person name="Nagasaki K."/>
            <person name="Hano T."/>
            <person name="Tomaru Y."/>
        </authorList>
    </citation>
    <scope>NUCLEOTIDE SEQUENCE [LARGE SCALE GENOMIC DNA]</scope>
    <source>
        <strain evidence="2 3">NIES-3715</strain>
    </source>
</reference>